<reference evidence="2 3" key="1">
    <citation type="submission" date="2015-09" db="EMBL/GenBank/DDBJ databases">
        <title>Trachymyrmex cornetzi WGS genome.</title>
        <authorList>
            <person name="Nygaard S."/>
            <person name="Hu H."/>
            <person name="Boomsma J."/>
            <person name="Zhang G."/>
        </authorList>
    </citation>
    <scope>NUCLEOTIDE SEQUENCE [LARGE SCALE GENOMIC DNA]</scope>
    <source>
        <strain evidence="2">Tcor2-1</strain>
        <tissue evidence="2">Whole body</tissue>
    </source>
</reference>
<dbReference type="EMBL" id="KQ980342">
    <property type="protein sequence ID" value="KYN16384.1"/>
    <property type="molecule type" value="Genomic_DNA"/>
</dbReference>
<dbReference type="AlphaFoldDB" id="A0A151J2S8"/>
<keyword evidence="3" id="KW-1185">Reference proteome</keyword>
<gene>
    <name evidence="2" type="ORF">ALC57_11365</name>
</gene>
<feature type="compositionally biased region" description="Polar residues" evidence="1">
    <location>
        <begin position="100"/>
        <end position="111"/>
    </location>
</feature>
<evidence type="ECO:0000313" key="2">
    <source>
        <dbReference type="EMBL" id="KYN16384.1"/>
    </source>
</evidence>
<protein>
    <submittedName>
        <fullName evidence="2">Uncharacterized protein</fullName>
    </submittedName>
</protein>
<proteinExistence type="predicted"/>
<feature type="region of interest" description="Disordered" evidence="1">
    <location>
        <begin position="78"/>
        <end position="111"/>
    </location>
</feature>
<evidence type="ECO:0000313" key="3">
    <source>
        <dbReference type="Proteomes" id="UP000078492"/>
    </source>
</evidence>
<dbReference type="Proteomes" id="UP000078492">
    <property type="component" value="Unassembled WGS sequence"/>
</dbReference>
<organism evidence="2 3">
    <name type="scientific">Trachymyrmex cornetzi</name>
    <dbReference type="NCBI Taxonomy" id="471704"/>
    <lineage>
        <taxon>Eukaryota</taxon>
        <taxon>Metazoa</taxon>
        <taxon>Ecdysozoa</taxon>
        <taxon>Arthropoda</taxon>
        <taxon>Hexapoda</taxon>
        <taxon>Insecta</taxon>
        <taxon>Pterygota</taxon>
        <taxon>Neoptera</taxon>
        <taxon>Endopterygota</taxon>
        <taxon>Hymenoptera</taxon>
        <taxon>Apocrita</taxon>
        <taxon>Aculeata</taxon>
        <taxon>Formicoidea</taxon>
        <taxon>Formicidae</taxon>
        <taxon>Myrmicinae</taxon>
        <taxon>Trachymyrmex</taxon>
    </lineage>
</organism>
<name>A0A151J2S8_9HYME</name>
<accession>A0A151J2S8</accession>
<sequence length="111" mass="12295">MARRCLRRLPWQQPIATRGDGGACAPRARRAVRISEGIADCGVTIGSNRCLEFDKIHREDSVHEHDCEAGTTQLHCNSYPLKDPTEESKQPALRRRVQVTRGTSALSAPVC</sequence>
<evidence type="ECO:0000256" key="1">
    <source>
        <dbReference type="SAM" id="MobiDB-lite"/>
    </source>
</evidence>